<dbReference type="AlphaFoldDB" id="A0A1P8WK36"/>
<dbReference type="InterPro" id="IPR014717">
    <property type="entry name" value="Transl_elong_EF1B/ribsomal_bS6"/>
</dbReference>
<dbReference type="STRING" id="1891926.Fuma_04062"/>
<accession>A0A1P8WK36</accession>
<keyword evidence="3 6" id="KW-0687">Ribonucleoprotein</keyword>
<evidence type="ECO:0000256" key="5">
    <source>
        <dbReference type="ARBA" id="ARBA00035294"/>
    </source>
</evidence>
<dbReference type="GO" id="GO:0019843">
    <property type="term" value="F:rRNA binding"/>
    <property type="evidence" value="ECO:0007669"/>
    <property type="project" value="UniProtKB-UniRule"/>
</dbReference>
<dbReference type="GO" id="GO:0006412">
    <property type="term" value="P:translation"/>
    <property type="evidence" value="ECO:0007669"/>
    <property type="project" value="UniProtKB-UniRule"/>
</dbReference>
<gene>
    <name evidence="6" type="primary">rpsF</name>
    <name evidence="7" type="ORF">Fuma_04062</name>
</gene>
<dbReference type="SUPFAM" id="SSF54995">
    <property type="entry name" value="Ribosomal protein S6"/>
    <property type="match status" value="1"/>
</dbReference>
<evidence type="ECO:0000313" key="8">
    <source>
        <dbReference type="Proteomes" id="UP000187735"/>
    </source>
</evidence>
<reference evidence="7 8" key="1">
    <citation type="journal article" date="2016" name="Front. Microbiol.">
        <title>Fuerstia marisgermanicae gen. nov., sp. nov., an Unusual Member of the Phylum Planctomycetes from the German Wadden Sea.</title>
        <authorList>
            <person name="Kohn T."/>
            <person name="Heuer A."/>
            <person name="Jogler M."/>
            <person name="Vollmers J."/>
            <person name="Boedeker C."/>
            <person name="Bunk B."/>
            <person name="Rast P."/>
            <person name="Borchert D."/>
            <person name="Glockner I."/>
            <person name="Freese H.M."/>
            <person name="Klenk H.P."/>
            <person name="Overmann J."/>
            <person name="Kaster A.K."/>
            <person name="Rohde M."/>
            <person name="Wiegand S."/>
            <person name="Jogler C."/>
        </authorList>
    </citation>
    <scope>NUCLEOTIDE SEQUENCE [LARGE SCALE GENOMIC DNA]</scope>
    <source>
        <strain evidence="7 8">NH11</strain>
    </source>
</reference>
<dbReference type="InterPro" id="IPR035980">
    <property type="entry name" value="Ribosomal_bS6_sf"/>
</dbReference>
<evidence type="ECO:0000256" key="4">
    <source>
        <dbReference type="ARBA" id="ARBA00035104"/>
    </source>
</evidence>
<dbReference type="GO" id="GO:0005840">
    <property type="term" value="C:ribosome"/>
    <property type="evidence" value="ECO:0007669"/>
    <property type="project" value="UniProtKB-KW"/>
</dbReference>
<comment type="similarity">
    <text evidence="1 6">Belongs to the bacterial ribosomal protein bS6 family.</text>
</comment>
<keyword evidence="2 6" id="KW-0689">Ribosomal protein</keyword>
<comment type="function">
    <text evidence="4 6">Binds together with bS18 to 16S ribosomal RNA.</text>
</comment>
<organism evidence="7 8">
    <name type="scientific">Fuerstiella marisgermanici</name>
    <dbReference type="NCBI Taxonomy" id="1891926"/>
    <lineage>
        <taxon>Bacteria</taxon>
        <taxon>Pseudomonadati</taxon>
        <taxon>Planctomycetota</taxon>
        <taxon>Planctomycetia</taxon>
        <taxon>Planctomycetales</taxon>
        <taxon>Planctomycetaceae</taxon>
        <taxon>Fuerstiella</taxon>
    </lineage>
</organism>
<dbReference type="Proteomes" id="UP000187735">
    <property type="component" value="Chromosome"/>
</dbReference>
<dbReference type="KEGG" id="fmr:Fuma_04062"/>
<dbReference type="HAMAP" id="MF_00360">
    <property type="entry name" value="Ribosomal_bS6"/>
    <property type="match status" value="1"/>
</dbReference>
<dbReference type="CDD" id="cd00473">
    <property type="entry name" value="bS6"/>
    <property type="match status" value="1"/>
</dbReference>
<dbReference type="GO" id="GO:1990904">
    <property type="term" value="C:ribonucleoprotein complex"/>
    <property type="evidence" value="ECO:0007669"/>
    <property type="project" value="UniProtKB-KW"/>
</dbReference>
<dbReference type="InterPro" id="IPR020814">
    <property type="entry name" value="Ribosomal_S6_plastid/chlpt"/>
</dbReference>
<dbReference type="RefSeq" id="WP_229360695.1">
    <property type="nucleotide sequence ID" value="NZ_CP017641.1"/>
</dbReference>
<dbReference type="Pfam" id="PF01250">
    <property type="entry name" value="Ribosomal_S6"/>
    <property type="match status" value="1"/>
</dbReference>
<evidence type="ECO:0000256" key="6">
    <source>
        <dbReference type="HAMAP-Rule" id="MF_00360"/>
    </source>
</evidence>
<evidence type="ECO:0000256" key="1">
    <source>
        <dbReference type="ARBA" id="ARBA00009512"/>
    </source>
</evidence>
<dbReference type="GO" id="GO:0003735">
    <property type="term" value="F:structural constituent of ribosome"/>
    <property type="evidence" value="ECO:0007669"/>
    <property type="project" value="InterPro"/>
</dbReference>
<dbReference type="EMBL" id="CP017641">
    <property type="protein sequence ID" value="APZ94430.1"/>
    <property type="molecule type" value="Genomic_DNA"/>
</dbReference>
<evidence type="ECO:0000313" key="7">
    <source>
        <dbReference type="EMBL" id="APZ94430.1"/>
    </source>
</evidence>
<keyword evidence="6" id="KW-0699">rRNA-binding</keyword>
<evidence type="ECO:0000256" key="3">
    <source>
        <dbReference type="ARBA" id="ARBA00023274"/>
    </source>
</evidence>
<keyword evidence="6" id="KW-0694">RNA-binding</keyword>
<sequence>MSVAEVSTTKENLYEGMFLVNSSHFANDPEAATESIMAILERAGATVVAHRPWQDGKLAYEIEGQRKGLHYLVCFRMPGAGMEVITRQCHLSDVVLRQMVIKHPPELFNAMVDALNGTTDGEAEVEAEATPDEAKPAEAN</sequence>
<keyword evidence="8" id="KW-1185">Reference proteome</keyword>
<name>A0A1P8WK36_9PLAN</name>
<dbReference type="Gene3D" id="3.30.70.60">
    <property type="match status" value="1"/>
</dbReference>
<dbReference type="NCBIfam" id="TIGR00166">
    <property type="entry name" value="S6"/>
    <property type="match status" value="1"/>
</dbReference>
<proteinExistence type="inferred from homology"/>
<evidence type="ECO:0000256" key="2">
    <source>
        <dbReference type="ARBA" id="ARBA00022980"/>
    </source>
</evidence>
<protein>
    <recommendedName>
        <fullName evidence="5 6">Small ribosomal subunit protein bS6</fullName>
    </recommendedName>
</protein>
<dbReference type="InterPro" id="IPR000529">
    <property type="entry name" value="Ribosomal_bS6"/>
</dbReference>